<dbReference type="Proteomes" id="UP001274896">
    <property type="component" value="Unassembled WGS sequence"/>
</dbReference>
<organism evidence="1 2">
    <name type="scientific">Hemibagrus guttatus</name>
    <dbReference type="NCBI Taxonomy" id="175788"/>
    <lineage>
        <taxon>Eukaryota</taxon>
        <taxon>Metazoa</taxon>
        <taxon>Chordata</taxon>
        <taxon>Craniata</taxon>
        <taxon>Vertebrata</taxon>
        <taxon>Euteleostomi</taxon>
        <taxon>Actinopterygii</taxon>
        <taxon>Neopterygii</taxon>
        <taxon>Teleostei</taxon>
        <taxon>Ostariophysi</taxon>
        <taxon>Siluriformes</taxon>
        <taxon>Bagridae</taxon>
        <taxon>Hemibagrus</taxon>
    </lineage>
</organism>
<evidence type="ECO:0000313" key="2">
    <source>
        <dbReference type="Proteomes" id="UP001274896"/>
    </source>
</evidence>
<proteinExistence type="predicted"/>
<accession>A0AAE0PXL2</accession>
<name>A0AAE0PXL2_9TELE</name>
<dbReference type="EMBL" id="JAUCMX010000026">
    <property type="protein sequence ID" value="KAK3509675.1"/>
    <property type="molecule type" value="Genomic_DNA"/>
</dbReference>
<evidence type="ECO:0000313" key="1">
    <source>
        <dbReference type="EMBL" id="KAK3509675.1"/>
    </source>
</evidence>
<comment type="caution">
    <text evidence="1">The sequence shown here is derived from an EMBL/GenBank/DDBJ whole genome shotgun (WGS) entry which is preliminary data.</text>
</comment>
<protein>
    <submittedName>
        <fullName evidence="1">Uncharacterized protein</fullName>
    </submittedName>
</protein>
<keyword evidence="2" id="KW-1185">Reference proteome</keyword>
<sequence length="78" mass="9158">MEFKSEKSRSLVLRKGHIQDQFRFRIKDHHPNGPRETSLGKWYRADLNDKQSVREMTIQVDTWMTSLEKSSLPGMGLP</sequence>
<gene>
    <name evidence="1" type="ORF">QTP70_008421</name>
</gene>
<dbReference type="AlphaFoldDB" id="A0AAE0PXL2"/>
<reference evidence="1" key="1">
    <citation type="submission" date="2023-06" db="EMBL/GenBank/DDBJ databases">
        <title>Male Hemibagrus guttatus genome.</title>
        <authorList>
            <person name="Bian C."/>
        </authorList>
    </citation>
    <scope>NUCLEOTIDE SEQUENCE</scope>
    <source>
        <strain evidence="1">Male_cb2023</strain>
        <tissue evidence="1">Muscle</tissue>
    </source>
</reference>